<evidence type="ECO:0000256" key="1">
    <source>
        <dbReference type="SAM" id="MobiDB-lite"/>
    </source>
</evidence>
<evidence type="ECO:0000313" key="2">
    <source>
        <dbReference type="EMBL" id="GBG75588.1"/>
    </source>
</evidence>
<feature type="compositionally biased region" description="Basic and acidic residues" evidence="1">
    <location>
        <begin position="33"/>
        <end position="46"/>
    </location>
</feature>
<feature type="region of interest" description="Disordered" evidence="1">
    <location>
        <begin position="153"/>
        <end position="268"/>
    </location>
</feature>
<reference evidence="2 3" key="1">
    <citation type="journal article" date="2018" name="Cell">
        <title>The Chara Genome: Secondary Complexity and Implications for Plant Terrestrialization.</title>
        <authorList>
            <person name="Nishiyama T."/>
            <person name="Sakayama H."/>
            <person name="Vries J.D."/>
            <person name="Buschmann H."/>
            <person name="Saint-Marcoux D."/>
            <person name="Ullrich K.K."/>
            <person name="Haas F.B."/>
            <person name="Vanderstraeten L."/>
            <person name="Becker D."/>
            <person name="Lang D."/>
            <person name="Vosolsobe S."/>
            <person name="Rombauts S."/>
            <person name="Wilhelmsson P.K.I."/>
            <person name="Janitza P."/>
            <person name="Kern R."/>
            <person name="Heyl A."/>
            <person name="Rumpler F."/>
            <person name="Villalobos L.I.A.C."/>
            <person name="Clay J.M."/>
            <person name="Skokan R."/>
            <person name="Toyoda A."/>
            <person name="Suzuki Y."/>
            <person name="Kagoshima H."/>
            <person name="Schijlen E."/>
            <person name="Tajeshwar N."/>
            <person name="Catarino B."/>
            <person name="Hetherington A.J."/>
            <person name="Saltykova A."/>
            <person name="Bonnot C."/>
            <person name="Breuninger H."/>
            <person name="Symeonidi A."/>
            <person name="Radhakrishnan G.V."/>
            <person name="Van Nieuwerburgh F."/>
            <person name="Deforce D."/>
            <person name="Chang C."/>
            <person name="Karol K.G."/>
            <person name="Hedrich R."/>
            <person name="Ulvskov P."/>
            <person name="Glockner G."/>
            <person name="Delwiche C.F."/>
            <person name="Petrasek J."/>
            <person name="Van de Peer Y."/>
            <person name="Friml J."/>
            <person name="Beilby M."/>
            <person name="Dolan L."/>
            <person name="Kohara Y."/>
            <person name="Sugano S."/>
            <person name="Fujiyama A."/>
            <person name="Delaux P.-M."/>
            <person name="Quint M."/>
            <person name="TheiBen G."/>
            <person name="Hagemann M."/>
            <person name="Harholt J."/>
            <person name="Dunand C."/>
            <person name="Zachgo S."/>
            <person name="Langdale J."/>
            <person name="Maumus F."/>
            <person name="Straeten D.V.D."/>
            <person name="Gould S.B."/>
            <person name="Rensing S.A."/>
        </authorList>
    </citation>
    <scope>NUCLEOTIDE SEQUENCE [LARGE SCALE GENOMIC DNA]</scope>
    <source>
        <strain evidence="2 3">S276</strain>
    </source>
</reference>
<comment type="caution">
    <text evidence="2">The sequence shown here is derived from an EMBL/GenBank/DDBJ whole genome shotgun (WGS) entry which is preliminary data.</text>
</comment>
<keyword evidence="3" id="KW-1185">Reference proteome</keyword>
<feature type="region of interest" description="Disordered" evidence="1">
    <location>
        <begin position="1"/>
        <end position="92"/>
    </location>
</feature>
<feature type="region of interest" description="Disordered" evidence="1">
    <location>
        <begin position="108"/>
        <end position="130"/>
    </location>
</feature>
<dbReference type="EMBL" id="BFEA01000227">
    <property type="protein sequence ID" value="GBG75588.1"/>
    <property type="molecule type" value="Genomic_DNA"/>
</dbReference>
<gene>
    <name evidence="2" type="ORF">CBR_g20219</name>
</gene>
<feature type="compositionally biased region" description="Basic and acidic residues" evidence="1">
    <location>
        <begin position="238"/>
        <end position="253"/>
    </location>
</feature>
<proteinExistence type="predicted"/>
<sequence length="330" mass="34931">MPLQDRRFSSSHHRTTGPPEPTRPRTRSASAAERQRTPPTEHRERTGLAGIPELERTPSCANVRHRSPSELRTDDFYGGGSGGGLGDFSAPRQGVASLSDVRIDDSHVRGHVESAEEWDAQVDREEEERLGTLPGWEGRFAYMEEQRRLRELKTVGGGGGDGGDVGFGGEADAGEARQGIPTGVEGDCVAVGGGGEGGPDRDADRDDGGEDEDDEGSDHGGNDDEEGSDHGDDEEGSDHEGGHHDDDGDRGDDGGDDGDDGGDDGNVGMLALVVRDPSVPSLPLTRPETFAQAAFDANDLARFGSHDPFPHTGRRSGERRPPGGPYSPLP</sequence>
<feature type="compositionally biased region" description="Basic and acidic residues" evidence="1">
    <location>
        <begin position="121"/>
        <end position="130"/>
    </location>
</feature>
<feature type="compositionally biased region" description="Gly residues" evidence="1">
    <location>
        <begin position="155"/>
        <end position="171"/>
    </location>
</feature>
<feature type="region of interest" description="Disordered" evidence="1">
    <location>
        <begin position="301"/>
        <end position="330"/>
    </location>
</feature>
<feature type="compositionally biased region" description="Acidic residues" evidence="1">
    <location>
        <begin position="254"/>
        <end position="263"/>
    </location>
</feature>
<name>A0A388KZZ4_CHABU</name>
<feature type="compositionally biased region" description="Basic and acidic residues" evidence="1">
    <location>
        <begin position="304"/>
        <end position="321"/>
    </location>
</feature>
<dbReference type="Gramene" id="GBG75588">
    <property type="protein sequence ID" value="GBG75588"/>
    <property type="gene ID" value="CBR_g20219"/>
</dbReference>
<protein>
    <submittedName>
        <fullName evidence="2">Uncharacterized protein</fullName>
    </submittedName>
</protein>
<feature type="compositionally biased region" description="Gly residues" evidence="1">
    <location>
        <begin position="77"/>
        <end position="86"/>
    </location>
</feature>
<dbReference type="Proteomes" id="UP000265515">
    <property type="component" value="Unassembled WGS sequence"/>
</dbReference>
<feature type="compositionally biased region" description="Acidic residues" evidence="1">
    <location>
        <begin position="207"/>
        <end position="216"/>
    </location>
</feature>
<evidence type="ECO:0000313" key="3">
    <source>
        <dbReference type="Proteomes" id="UP000265515"/>
    </source>
</evidence>
<dbReference type="AlphaFoldDB" id="A0A388KZZ4"/>
<feature type="compositionally biased region" description="Acidic residues" evidence="1">
    <location>
        <begin position="223"/>
        <end position="237"/>
    </location>
</feature>
<accession>A0A388KZZ4</accession>
<organism evidence="2 3">
    <name type="scientific">Chara braunii</name>
    <name type="common">Braun's stonewort</name>
    <dbReference type="NCBI Taxonomy" id="69332"/>
    <lineage>
        <taxon>Eukaryota</taxon>
        <taxon>Viridiplantae</taxon>
        <taxon>Streptophyta</taxon>
        <taxon>Charophyceae</taxon>
        <taxon>Charales</taxon>
        <taxon>Characeae</taxon>
        <taxon>Chara</taxon>
    </lineage>
</organism>